<keyword evidence="5" id="KW-1185">Reference proteome</keyword>
<gene>
    <name evidence="4" type="ORF">GCM10007167_14600</name>
</gene>
<evidence type="ECO:0000256" key="2">
    <source>
        <dbReference type="SAM" id="MobiDB-lite"/>
    </source>
</evidence>
<feature type="domain" description="ABC1 atypical kinase-like" evidence="3">
    <location>
        <begin position="97"/>
        <end position="336"/>
    </location>
</feature>
<dbReference type="InterPro" id="IPR050154">
    <property type="entry name" value="UbiB_kinase"/>
</dbReference>
<proteinExistence type="inferred from homology"/>
<comment type="caution">
    <text evidence="4">The sequence shown here is derived from an EMBL/GenBank/DDBJ whole genome shotgun (WGS) entry which is preliminary data.</text>
</comment>
<feature type="region of interest" description="Disordered" evidence="2">
    <location>
        <begin position="479"/>
        <end position="503"/>
    </location>
</feature>
<evidence type="ECO:0000259" key="3">
    <source>
        <dbReference type="Pfam" id="PF03109"/>
    </source>
</evidence>
<dbReference type="Pfam" id="PF03109">
    <property type="entry name" value="ABC1"/>
    <property type="match status" value="1"/>
</dbReference>
<accession>A0A919DCK5</accession>
<protein>
    <recommendedName>
        <fullName evidence="3">ABC1 atypical kinase-like domain-containing protein</fullName>
    </recommendedName>
</protein>
<evidence type="ECO:0000256" key="1">
    <source>
        <dbReference type="ARBA" id="ARBA00009670"/>
    </source>
</evidence>
<organism evidence="4 5">
    <name type="scientific">Vulcaniibacterium thermophilum</name>
    <dbReference type="NCBI Taxonomy" id="1169913"/>
    <lineage>
        <taxon>Bacteria</taxon>
        <taxon>Pseudomonadati</taxon>
        <taxon>Pseudomonadota</taxon>
        <taxon>Gammaproteobacteria</taxon>
        <taxon>Lysobacterales</taxon>
        <taxon>Lysobacteraceae</taxon>
        <taxon>Vulcaniibacterium</taxon>
    </lineage>
</organism>
<evidence type="ECO:0000313" key="4">
    <source>
        <dbReference type="EMBL" id="GHE33699.1"/>
    </source>
</evidence>
<reference evidence="4" key="2">
    <citation type="submission" date="2020-09" db="EMBL/GenBank/DDBJ databases">
        <authorList>
            <person name="Sun Q."/>
            <person name="Kim S."/>
        </authorList>
    </citation>
    <scope>NUCLEOTIDE SEQUENCE</scope>
    <source>
        <strain evidence="4">KCTC 32020</strain>
    </source>
</reference>
<dbReference type="SUPFAM" id="SSF56112">
    <property type="entry name" value="Protein kinase-like (PK-like)"/>
    <property type="match status" value="1"/>
</dbReference>
<reference evidence="4" key="1">
    <citation type="journal article" date="2014" name="Int. J. Syst. Evol. Microbiol.">
        <title>Complete genome sequence of Corynebacterium casei LMG S-19264T (=DSM 44701T), isolated from a smear-ripened cheese.</title>
        <authorList>
            <consortium name="US DOE Joint Genome Institute (JGI-PGF)"/>
            <person name="Walter F."/>
            <person name="Albersmeier A."/>
            <person name="Kalinowski J."/>
            <person name="Ruckert C."/>
        </authorList>
    </citation>
    <scope>NUCLEOTIDE SEQUENCE</scope>
    <source>
        <strain evidence="4">KCTC 32020</strain>
    </source>
</reference>
<name>A0A919DCK5_9GAMM</name>
<dbReference type="PANTHER" id="PTHR10566">
    <property type="entry name" value="CHAPERONE-ACTIVITY OF BC1 COMPLEX CABC1 -RELATED"/>
    <property type="match status" value="1"/>
</dbReference>
<evidence type="ECO:0000313" key="5">
    <source>
        <dbReference type="Proteomes" id="UP000636453"/>
    </source>
</evidence>
<sequence length="741" mass="80565">MLAGYGGGRAGAAGLGAREDRPMTARATMPRSLQIIVAFARLAWDWRRLRRRAPEKLPERLRQTLESLGTTFVKMGQGLSLRWDLLPAPFRHALESLHSDVPAFPSAQAVTTVEAAFGLPIDRMFRAFDPQPLAAASVAQVHRAVLLDGREAIVKVTRPGVAEQVRADLRLLRRLVSVLQRFWPQLRRQRPLELVDELAAFLHAEIDMTHEARNMRRMATALAEVPGVTLPRVHERWVAPQVLVQELSHGRRIEEAYGTPRARELAHLLIDAYVHQFFGAGVFHGDPHPGNLFDLPDGRLCFHDFGTIGYLDAESRLAFAQLIESIAYDDAAGVLDASTTLGFLTARLDRRAYLRAISEVLSELTTLPLAQWSVAEVVWRVTRIGAGENLRLPRHLLVLLRTLFLLENTLRALDPELDLLAELNTRSRHPRSDGTRARAAAAAGLADGERGAAVARAAGHHPAPGPARGRPAVAVGAPPRPGGSGGFARAHRQPAGAGDHHLRSLPHRLDPHPARRRADAVGAHAGAGGVRLRLGHRAVVAAGVRGLALGAPVSDPTKLARPPRSAWQSVDPVRRSPTMIASMRAVLLAVSLAGLLSVPAVRAEPRGALTQVVDGYDVYFGIMPSALVRASGMPHIGADVDAHGRPRGDFSREHHLVVALFERGTGRRVENATITASVPIGGRTVTRTLEPMRNDDATSFGNSFVLGAPGRYRFTVTARIPGREAPLVAEVEYRYRHPAAR</sequence>
<dbReference type="AlphaFoldDB" id="A0A919DCK5"/>
<dbReference type="CDD" id="cd05121">
    <property type="entry name" value="ABC1_ADCK3-like"/>
    <property type="match status" value="1"/>
</dbReference>
<dbReference type="Proteomes" id="UP000636453">
    <property type="component" value="Unassembled WGS sequence"/>
</dbReference>
<comment type="similarity">
    <text evidence="1">Belongs to the protein kinase superfamily. ADCK protein kinase family.</text>
</comment>
<dbReference type="InterPro" id="IPR004147">
    <property type="entry name" value="ABC1_dom"/>
</dbReference>
<dbReference type="PANTHER" id="PTHR10566:SF113">
    <property type="entry name" value="PROTEIN ACTIVITY OF BC1 COMPLEX KINASE 7, CHLOROPLASTIC"/>
    <property type="match status" value="1"/>
</dbReference>
<dbReference type="EMBL" id="BNCF01000007">
    <property type="protein sequence ID" value="GHE33699.1"/>
    <property type="molecule type" value="Genomic_DNA"/>
</dbReference>
<dbReference type="InterPro" id="IPR011009">
    <property type="entry name" value="Kinase-like_dom_sf"/>
</dbReference>